<dbReference type="AlphaFoldDB" id="A0A2I1GSW6"/>
<comment type="caution">
    <text evidence="1">The sequence shown here is derived from an EMBL/GenBank/DDBJ whole genome shotgun (WGS) entry which is preliminary data.</text>
</comment>
<protein>
    <submittedName>
        <fullName evidence="1">Uncharacterized protein</fullName>
    </submittedName>
</protein>
<gene>
    <name evidence="1" type="ORF">RhiirA4_465845</name>
</gene>
<evidence type="ECO:0000313" key="1">
    <source>
        <dbReference type="EMBL" id="PKY49743.1"/>
    </source>
</evidence>
<sequence length="202" mass="23233">MGDVTGQKYQKASEFQLKFRRVSYFDEHQASELKTTFFFNYSELIEINPDAKGPGGAKNHLQYIAVYMLVIRSGIACPNIKHLDFEICNQNIGPIQKMVGYRFTKAKDFDFEYVRRWSNLASCKEVLHMKSVLQLATRRSLANIPVHARSYTFMRAGSSCLLGKTRCLSSQQQPKDIPPPPLKGWETERFIDFLQRGGRLKV</sequence>
<organism evidence="1 2">
    <name type="scientific">Rhizophagus irregularis</name>
    <dbReference type="NCBI Taxonomy" id="588596"/>
    <lineage>
        <taxon>Eukaryota</taxon>
        <taxon>Fungi</taxon>
        <taxon>Fungi incertae sedis</taxon>
        <taxon>Mucoromycota</taxon>
        <taxon>Glomeromycotina</taxon>
        <taxon>Glomeromycetes</taxon>
        <taxon>Glomerales</taxon>
        <taxon>Glomeraceae</taxon>
        <taxon>Rhizophagus</taxon>
    </lineage>
</organism>
<dbReference type="Proteomes" id="UP000234323">
    <property type="component" value="Unassembled WGS sequence"/>
</dbReference>
<dbReference type="EMBL" id="LLXI01000778">
    <property type="protein sequence ID" value="PKY49743.1"/>
    <property type="molecule type" value="Genomic_DNA"/>
</dbReference>
<evidence type="ECO:0000313" key="2">
    <source>
        <dbReference type="Proteomes" id="UP000234323"/>
    </source>
</evidence>
<keyword evidence="2" id="KW-1185">Reference proteome</keyword>
<name>A0A2I1GSW6_9GLOM</name>
<proteinExistence type="predicted"/>
<reference evidence="1 2" key="1">
    <citation type="submission" date="2015-10" db="EMBL/GenBank/DDBJ databases">
        <title>Genome analyses suggest a sexual origin of heterokaryosis in a supposedly ancient asexual fungus.</title>
        <authorList>
            <person name="Ropars J."/>
            <person name="Sedzielewska K."/>
            <person name="Noel J."/>
            <person name="Charron P."/>
            <person name="Farinelli L."/>
            <person name="Marton T."/>
            <person name="Kruger M."/>
            <person name="Pelin A."/>
            <person name="Brachmann A."/>
            <person name="Corradi N."/>
        </authorList>
    </citation>
    <scope>NUCLEOTIDE SEQUENCE [LARGE SCALE GENOMIC DNA]</scope>
    <source>
        <strain evidence="1 2">A4</strain>
    </source>
</reference>
<accession>A0A2I1GSW6</accession>